<proteinExistence type="inferred from homology"/>
<dbReference type="Gene3D" id="3.10.129.10">
    <property type="entry name" value="Hotdog Thioesterase"/>
    <property type="match status" value="1"/>
</dbReference>
<dbReference type="PANTHER" id="PTHR31793:SF27">
    <property type="entry name" value="NOVEL THIOESTERASE SUPERFAMILY DOMAIN AND SAPOSIN A-TYPE DOMAIN CONTAINING PROTEIN (0610012H03RIK)"/>
    <property type="match status" value="1"/>
</dbReference>
<dbReference type="NCBIfam" id="TIGR00051">
    <property type="entry name" value="YbgC/FadM family acyl-CoA thioesterase"/>
    <property type="match status" value="1"/>
</dbReference>
<dbReference type="PANTHER" id="PTHR31793">
    <property type="entry name" value="4-HYDROXYBENZOYL-COA THIOESTERASE FAMILY MEMBER"/>
    <property type="match status" value="1"/>
</dbReference>
<protein>
    <submittedName>
        <fullName evidence="3">Acyl-CoA thioesterase</fullName>
    </submittedName>
</protein>
<dbReference type="InterPro" id="IPR008272">
    <property type="entry name" value="HB-CoA_thioesterase_AS"/>
</dbReference>
<comment type="caution">
    <text evidence="3">The sequence shown here is derived from an EMBL/GenBank/DDBJ whole genome shotgun (WGS) entry which is preliminary data.</text>
</comment>
<dbReference type="InterPro" id="IPR029069">
    <property type="entry name" value="HotDog_dom_sf"/>
</dbReference>
<gene>
    <name evidence="3" type="ORF">JM658_13105</name>
</gene>
<dbReference type="EMBL" id="JAETXX010000009">
    <property type="protein sequence ID" value="MCF8715767.1"/>
    <property type="molecule type" value="Genomic_DNA"/>
</dbReference>
<dbReference type="InterPro" id="IPR006684">
    <property type="entry name" value="YbgC/YbaW"/>
</dbReference>
<evidence type="ECO:0000313" key="4">
    <source>
        <dbReference type="Proteomes" id="UP000829517"/>
    </source>
</evidence>
<evidence type="ECO:0000256" key="2">
    <source>
        <dbReference type="ARBA" id="ARBA00022801"/>
    </source>
</evidence>
<dbReference type="CDD" id="cd00586">
    <property type="entry name" value="4HBT"/>
    <property type="match status" value="1"/>
</dbReference>
<dbReference type="RefSeq" id="WP_236959728.1">
    <property type="nucleotide sequence ID" value="NZ_JAETXX010000009.1"/>
</dbReference>
<dbReference type="PROSITE" id="PS01328">
    <property type="entry name" value="4HBCOA_THIOESTERASE"/>
    <property type="match status" value="1"/>
</dbReference>
<dbReference type="SUPFAM" id="SSF54637">
    <property type="entry name" value="Thioesterase/thiol ester dehydrase-isomerase"/>
    <property type="match status" value="1"/>
</dbReference>
<organism evidence="3 4">
    <name type="scientific">Joostella atrarenae</name>
    <dbReference type="NCBI Taxonomy" id="679257"/>
    <lineage>
        <taxon>Bacteria</taxon>
        <taxon>Pseudomonadati</taxon>
        <taxon>Bacteroidota</taxon>
        <taxon>Flavobacteriia</taxon>
        <taxon>Flavobacteriales</taxon>
        <taxon>Flavobacteriaceae</taxon>
        <taxon>Joostella</taxon>
    </lineage>
</organism>
<name>A0ABS9J5R9_9FLAO</name>
<accession>A0ABS9J5R9</accession>
<sequence>MEKTNKINIRVRYSETDKMGVVYHGNYAQYLEIARVEWLRDLGVSYRWMEDNGVMLPVVSLQINYKKSARYDDLLTIEARLKKTPTVRIEFDYTIFDEKGDIIAEANTTLAFINSETFRPMRCPDYILNKL</sequence>
<evidence type="ECO:0000313" key="3">
    <source>
        <dbReference type="EMBL" id="MCF8715767.1"/>
    </source>
</evidence>
<keyword evidence="4" id="KW-1185">Reference proteome</keyword>
<keyword evidence="2" id="KW-0378">Hydrolase</keyword>
<comment type="similarity">
    <text evidence="1">Belongs to the 4-hydroxybenzoyl-CoA thioesterase family.</text>
</comment>
<evidence type="ECO:0000256" key="1">
    <source>
        <dbReference type="ARBA" id="ARBA00005953"/>
    </source>
</evidence>
<dbReference type="InterPro" id="IPR050563">
    <property type="entry name" value="4-hydroxybenzoyl-CoA_TE"/>
</dbReference>
<reference evidence="3 4" key="1">
    <citation type="submission" date="2021-01" db="EMBL/GenBank/DDBJ databases">
        <title>Genome sequencing of Joostella atrarenae M1-2 (= KCTC 23194).</title>
        <authorList>
            <person name="Zakaria M.R."/>
            <person name="Lam M.Q."/>
            <person name="Chong C.S."/>
        </authorList>
    </citation>
    <scope>NUCLEOTIDE SEQUENCE [LARGE SCALE GENOMIC DNA]</scope>
    <source>
        <strain evidence="3 4">M1-2</strain>
    </source>
</reference>
<dbReference type="PIRSF" id="PIRSF003230">
    <property type="entry name" value="YbgC"/>
    <property type="match status" value="1"/>
</dbReference>
<dbReference type="Proteomes" id="UP000829517">
    <property type="component" value="Unassembled WGS sequence"/>
</dbReference>
<dbReference type="Pfam" id="PF13279">
    <property type="entry name" value="4HBT_2"/>
    <property type="match status" value="1"/>
</dbReference>